<reference evidence="3 4" key="1">
    <citation type="journal article" date="2012" name="Extremophiles">
        <title>Thermotomaculum hydrothermale gen. nov., sp. nov., a novel heterotrophic thermophile within the phylum Acidobacteria from a deep-sea hydrothermal vent chimney in the Southern Okinawa Trough.</title>
        <authorList>
            <person name="Izumi H."/>
            <person name="Nunoura T."/>
            <person name="Miyazaki M."/>
            <person name="Mino S."/>
            <person name="Toki T."/>
            <person name="Takai K."/>
            <person name="Sako Y."/>
            <person name="Sawabe T."/>
            <person name="Nakagawa S."/>
        </authorList>
    </citation>
    <scope>NUCLEOTIDE SEQUENCE [LARGE SCALE GENOMIC DNA]</scope>
    <source>
        <strain evidence="3 4">AC55</strain>
    </source>
</reference>
<evidence type="ECO:0000313" key="3">
    <source>
        <dbReference type="EMBL" id="BBB33435.1"/>
    </source>
</evidence>
<dbReference type="InterPro" id="IPR035093">
    <property type="entry name" value="RelE/ParE_toxin_dom_sf"/>
</dbReference>
<dbReference type="AlphaFoldDB" id="A0A7R6T057"/>
<dbReference type="PANTHER" id="PTHR35601:SF1">
    <property type="entry name" value="TOXIN RELE"/>
    <property type="match status" value="1"/>
</dbReference>
<protein>
    <submittedName>
        <fullName evidence="3">Toxin of toxin-antitoxin stability system</fullName>
    </submittedName>
</protein>
<proteinExistence type="inferred from homology"/>
<evidence type="ECO:0000313" key="4">
    <source>
        <dbReference type="Proteomes" id="UP000595564"/>
    </source>
</evidence>
<dbReference type="InterPro" id="IPR007712">
    <property type="entry name" value="RelE/ParE_toxin"/>
</dbReference>
<dbReference type="Gene3D" id="3.30.2310.20">
    <property type="entry name" value="RelE-like"/>
    <property type="match status" value="1"/>
</dbReference>
<dbReference type="EMBL" id="AP017470">
    <property type="protein sequence ID" value="BBB33435.1"/>
    <property type="molecule type" value="Genomic_DNA"/>
</dbReference>
<accession>A0A7R6T057</accession>
<comment type="similarity">
    <text evidence="1">Belongs to the RelE toxin family.</text>
</comment>
<gene>
    <name evidence="3" type="ORF">TTHT_1992</name>
</gene>
<dbReference type="Pfam" id="PF05016">
    <property type="entry name" value="ParE_toxin"/>
    <property type="match status" value="1"/>
</dbReference>
<organism evidence="3 4">
    <name type="scientific">Thermotomaculum hydrothermale</name>
    <dbReference type="NCBI Taxonomy" id="981385"/>
    <lineage>
        <taxon>Bacteria</taxon>
        <taxon>Pseudomonadati</taxon>
        <taxon>Acidobacteriota</taxon>
        <taxon>Holophagae</taxon>
        <taxon>Thermotomaculales</taxon>
        <taxon>Thermotomaculaceae</taxon>
        <taxon>Thermotomaculum</taxon>
    </lineage>
</organism>
<name>A0A7R6T057_9BACT</name>
<evidence type="ECO:0000256" key="2">
    <source>
        <dbReference type="ARBA" id="ARBA00022649"/>
    </source>
</evidence>
<keyword evidence="2" id="KW-1277">Toxin-antitoxin system</keyword>
<keyword evidence="4" id="KW-1185">Reference proteome</keyword>
<sequence>MSYKLKFVKKALKEWEKLDGETREFFKKKLKSILKNPHNKRNKLKGFENVYKIKLKQKSYRLAYYVDDTEKSVTVLIIAHRDDIYKKLGKRK</sequence>
<evidence type="ECO:0000256" key="1">
    <source>
        <dbReference type="ARBA" id="ARBA00006226"/>
    </source>
</evidence>
<dbReference type="KEGG" id="thyd:TTHT_1992"/>
<dbReference type="Proteomes" id="UP000595564">
    <property type="component" value="Chromosome"/>
</dbReference>
<dbReference type="SUPFAM" id="SSF143011">
    <property type="entry name" value="RelE-like"/>
    <property type="match status" value="1"/>
</dbReference>
<dbReference type="PANTHER" id="PTHR35601">
    <property type="entry name" value="TOXIN RELE"/>
    <property type="match status" value="1"/>
</dbReference>
<dbReference type="RefSeq" id="WP_201327744.1">
    <property type="nucleotide sequence ID" value="NZ_AP017470.1"/>
</dbReference>